<feature type="domain" description="HD-GYP" evidence="2">
    <location>
        <begin position="114"/>
        <end position="309"/>
    </location>
</feature>
<keyword evidence="3" id="KW-0378">Hydrolase</keyword>
<dbReference type="EMBL" id="LDZY01000001">
    <property type="protein sequence ID" value="KLU67675.1"/>
    <property type="molecule type" value="Genomic_DNA"/>
</dbReference>
<dbReference type="PATRIC" id="fig|476652.3.peg.72"/>
<dbReference type="NCBIfam" id="TIGR00277">
    <property type="entry name" value="HDIG"/>
    <property type="match status" value="1"/>
</dbReference>
<dbReference type="Pfam" id="PF13487">
    <property type="entry name" value="HD_5"/>
    <property type="match status" value="1"/>
</dbReference>
<evidence type="ECO:0000259" key="2">
    <source>
        <dbReference type="PROSITE" id="PS51832"/>
    </source>
</evidence>
<dbReference type="PANTHER" id="PTHR43155:SF2">
    <property type="entry name" value="CYCLIC DI-GMP PHOSPHODIESTERASE PA4108"/>
    <property type="match status" value="1"/>
</dbReference>
<dbReference type="InterPro" id="IPR006674">
    <property type="entry name" value="HD_domain"/>
</dbReference>
<dbReference type="PROSITE" id="PS51832">
    <property type="entry name" value="HD_GYP"/>
    <property type="match status" value="1"/>
</dbReference>
<dbReference type="CDD" id="cd00077">
    <property type="entry name" value="HDc"/>
    <property type="match status" value="1"/>
</dbReference>
<reference evidence="3 4" key="1">
    <citation type="submission" date="2015-06" db="EMBL/GenBank/DDBJ databases">
        <title>Draft genome of the moderately acidophilic sulfate reducer Candidatus Desulfosporosinus acididurans strain M1.</title>
        <authorList>
            <person name="Poehlein A."/>
            <person name="Petzsch P."/>
            <person name="Johnson B.D."/>
            <person name="Schloemann M."/>
            <person name="Daniel R."/>
            <person name="Muehling M."/>
        </authorList>
    </citation>
    <scope>NUCLEOTIDE SEQUENCE [LARGE SCALE GENOMIC DNA]</scope>
    <source>
        <strain evidence="3 4">M1</strain>
    </source>
</reference>
<organism evidence="3 4">
    <name type="scientific">Desulfosporosinus acididurans</name>
    <dbReference type="NCBI Taxonomy" id="476652"/>
    <lineage>
        <taxon>Bacteria</taxon>
        <taxon>Bacillati</taxon>
        <taxon>Bacillota</taxon>
        <taxon>Clostridia</taxon>
        <taxon>Eubacteriales</taxon>
        <taxon>Desulfitobacteriaceae</taxon>
        <taxon>Desulfosporosinus</taxon>
    </lineage>
</organism>
<dbReference type="RefSeq" id="WP_047808061.1">
    <property type="nucleotide sequence ID" value="NZ_LDZY01000001.1"/>
</dbReference>
<feature type="domain" description="HD" evidence="1">
    <location>
        <begin position="136"/>
        <end position="258"/>
    </location>
</feature>
<name>A0A0J1FW68_9FIRM</name>
<accession>A0A0J1FW68</accession>
<keyword evidence="4" id="KW-1185">Reference proteome</keyword>
<gene>
    <name evidence="3" type="primary">rpfG_1</name>
    <name evidence="3" type="ORF">DEAC_c00790</name>
</gene>
<dbReference type="PANTHER" id="PTHR43155">
    <property type="entry name" value="CYCLIC DI-GMP PHOSPHODIESTERASE PA4108-RELATED"/>
    <property type="match status" value="1"/>
</dbReference>
<comment type="caution">
    <text evidence="3">The sequence shown here is derived from an EMBL/GenBank/DDBJ whole genome shotgun (WGS) entry which is preliminary data.</text>
</comment>
<dbReference type="InterPro" id="IPR003607">
    <property type="entry name" value="HD/PDEase_dom"/>
</dbReference>
<dbReference type="Gene3D" id="1.10.3210.10">
    <property type="entry name" value="Hypothetical protein af1432"/>
    <property type="match status" value="1"/>
</dbReference>
<dbReference type="InterPro" id="IPR037522">
    <property type="entry name" value="HD_GYP_dom"/>
</dbReference>
<dbReference type="InterPro" id="IPR006675">
    <property type="entry name" value="HDIG_dom"/>
</dbReference>
<sequence length="369" mass="42160">MNWLLKQVHTNLAASMTASADLFDKVGVLLLHKGQPITESIQKLLENREVFIWEKKEDENRSANIIKPFPKDVYEKLVGSLWNIYHEAKLISQEQIKKTIELVEIIIKQLRATNVYLNLNMVRLDVEQFRHHDYGTFVHSLNVAILATLTARRLGYSEKKLKYLTLGALLHDLGKLNIPKEILNKPGTLTEKEHLLMKQHPQFGAEMLKNSRVLPSVLETVIKHHERWNGTGYPCGLKKNDIHLDAQIVAVTDVFDALTADRPYRKGLPPYYALEMIIAGAGKGYDPIVVKAFRESLILYPENAVITLNTGEIGVVAAVPMQMPTRPLIRLLKDNKGRIINKEQYIDLMQDLTRFIGRIEFNLPMRGYP</sequence>
<dbReference type="Proteomes" id="UP000036356">
    <property type="component" value="Unassembled WGS sequence"/>
</dbReference>
<protein>
    <submittedName>
        <fullName evidence="3">Cyclic di-GMP phosphodiesterase response regulator RpfG</fullName>
        <ecNumber evidence="3">3.1.4.52</ecNumber>
    </submittedName>
</protein>
<dbReference type="SMART" id="SM00471">
    <property type="entry name" value="HDc"/>
    <property type="match status" value="1"/>
</dbReference>
<evidence type="ECO:0000259" key="1">
    <source>
        <dbReference type="PROSITE" id="PS51831"/>
    </source>
</evidence>
<evidence type="ECO:0000313" key="4">
    <source>
        <dbReference type="Proteomes" id="UP000036356"/>
    </source>
</evidence>
<dbReference type="GO" id="GO:0071111">
    <property type="term" value="F:cyclic-guanylate-specific phosphodiesterase activity"/>
    <property type="evidence" value="ECO:0007669"/>
    <property type="project" value="UniProtKB-EC"/>
</dbReference>
<dbReference type="STRING" id="476652.DEAC_c00790"/>
<dbReference type="EC" id="3.1.4.52" evidence="3"/>
<proteinExistence type="predicted"/>
<dbReference type="PROSITE" id="PS51831">
    <property type="entry name" value="HD"/>
    <property type="match status" value="1"/>
</dbReference>
<dbReference type="SUPFAM" id="SSF109604">
    <property type="entry name" value="HD-domain/PDEase-like"/>
    <property type="match status" value="1"/>
</dbReference>
<dbReference type="AlphaFoldDB" id="A0A0J1FW68"/>
<evidence type="ECO:0000313" key="3">
    <source>
        <dbReference type="EMBL" id="KLU67675.1"/>
    </source>
</evidence>